<dbReference type="Pfam" id="PF00665">
    <property type="entry name" value="rve"/>
    <property type="match status" value="1"/>
</dbReference>
<evidence type="ECO:0000256" key="2">
    <source>
        <dbReference type="ARBA" id="ARBA00022723"/>
    </source>
</evidence>
<dbReference type="GO" id="GO:0003676">
    <property type="term" value="F:nucleic acid binding"/>
    <property type="evidence" value="ECO:0007669"/>
    <property type="project" value="InterPro"/>
</dbReference>
<proteinExistence type="predicted"/>
<dbReference type="Pfam" id="PF07727">
    <property type="entry name" value="RVT_2"/>
    <property type="match status" value="1"/>
</dbReference>
<dbReference type="Pfam" id="PF13976">
    <property type="entry name" value="gag_pre-integrs"/>
    <property type="match status" value="1"/>
</dbReference>
<evidence type="ECO:0000256" key="3">
    <source>
        <dbReference type="ARBA" id="ARBA00022801"/>
    </source>
</evidence>
<dbReference type="InterPro" id="IPR001584">
    <property type="entry name" value="Integrase_cat-core"/>
</dbReference>
<dbReference type="Pfam" id="PF22936">
    <property type="entry name" value="Pol_BBD"/>
    <property type="match status" value="1"/>
</dbReference>
<evidence type="ECO:0000313" key="6">
    <source>
        <dbReference type="EMBL" id="KAG9457992.1"/>
    </source>
</evidence>
<feature type="domain" description="Integrase catalytic" evidence="5">
    <location>
        <begin position="274"/>
        <end position="440"/>
    </location>
</feature>
<dbReference type="CDD" id="cd09272">
    <property type="entry name" value="RNase_HI_RT_Ty1"/>
    <property type="match status" value="1"/>
</dbReference>
<evidence type="ECO:0000256" key="4">
    <source>
        <dbReference type="SAM" id="MobiDB-lite"/>
    </source>
</evidence>
<dbReference type="PANTHER" id="PTHR42648">
    <property type="entry name" value="TRANSPOSASE, PUTATIVE-RELATED"/>
    <property type="match status" value="1"/>
</dbReference>
<dbReference type="GO" id="GO:0015074">
    <property type="term" value="P:DNA integration"/>
    <property type="evidence" value="ECO:0007669"/>
    <property type="project" value="InterPro"/>
</dbReference>
<accession>A0AAV7FD53</accession>
<gene>
    <name evidence="6" type="ORF">H6P81_002500</name>
</gene>
<dbReference type="InterPro" id="IPR025724">
    <property type="entry name" value="GAG-pre-integrase_dom"/>
</dbReference>
<organism evidence="6 7">
    <name type="scientific">Aristolochia fimbriata</name>
    <name type="common">White veined hardy Dutchman's pipe vine</name>
    <dbReference type="NCBI Taxonomy" id="158543"/>
    <lineage>
        <taxon>Eukaryota</taxon>
        <taxon>Viridiplantae</taxon>
        <taxon>Streptophyta</taxon>
        <taxon>Embryophyta</taxon>
        <taxon>Tracheophyta</taxon>
        <taxon>Spermatophyta</taxon>
        <taxon>Magnoliopsida</taxon>
        <taxon>Magnoliidae</taxon>
        <taxon>Piperales</taxon>
        <taxon>Aristolochiaceae</taxon>
        <taxon>Aristolochia</taxon>
    </lineage>
</organism>
<dbReference type="PROSITE" id="PS50994">
    <property type="entry name" value="INTEGRASE"/>
    <property type="match status" value="1"/>
</dbReference>
<keyword evidence="7" id="KW-1185">Reference proteome</keyword>
<feature type="region of interest" description="Disordered" evidence="4">
    <location>
        <begin position="560"/>
        <end position="586"/>
    </location>
</feature>
<dbReference type="PANTHER" id="PTHR42648:SF26">
    <property type="entry name" value="INTEGRASE CATALYTIC DOMAIN-CONTAINING PROTEIN"/>
    <property type="match status" value="1"/>
</dbReference>
<sequence>MSCVQCHYCKGFGHMKFTCLKLKKSPSLTTGHSHTPATTASSCAEPQTSSPLTALDAQDMIIKSLSGLGQGTSSASAFSAHSGKSTWIIDSGASSHMSSDLSLFISTSSSASSSFSPIYTADGSQLFVSSVGSACTPSGIRLSDVLYVPNLSLNLISVGQLYDLGFHVLFTSFGCQVQDPTSGKIIGTGRKVGRLFELDALDTLLSPSSCYSFTAHSDSKFVLWHSRLGHVFSHTSLKLVSKGVLGSVSSAPLNCVSCKLGKHTTLPYTSSDTHASAPFDLIHSDVWGPAPISTMGGSAYYVVFIDDFSRFVWVYLLQSRSAFYTAYVEFSTMVHTQFSKSIKNFRSDSRGEYVSHQFRALLKSHETQQQLSCPCTPQQNGVVERKHRHILDTTRALLLSSSVPRAFWGEAVLSSVYIINRLPSLVLNNSTPFAVLYGSSPDYYFLRVFGSTCFVLLPERERDKLFARSAMCVFLGYGLQQKGFRCFDPVANKLRISRNVTFWENTPFYSLPKNASQSDDSRVGVFDLFPDCFVSPSSSVEQAVGSLPATPLSHESSLSTALVPPLDSSSPPSSASSLPVAPSREASSDPLWQKAIAEELNALTKTRTWDLVSLPPGTSVESLSDGRQKCLFEWHHFRGSLYETSTGIFSLTRSGDDLFGISDPKTYLSSCFEMKDLGLLRYFLGLEVLPLSRRYGISQVKYASDLVSRAGLSDNKTSDTPLELNVKFRSSDGELLADPKLYRQLVGGLLYLSITRPDIYAVHVVSQFMAAPRSVHYAAVLRILRYVKGTLLQGLLMSSASPLTLLAFSDADWAGDVTDHRSTTGYSLFLGYSPISWRSKKQSTVSRSSTEAEYRALADTTSELVWLLWLL</sequence>
<dbReference type="InterPro" id="IPR013103">
    <property type="entry name" value="RVT_2"/>
</dbReference>
<dbReference type="EMBL" id="JAINDJ010000002">
    <property type="protein sequence ID" value="KAG9457992.1"/>
    <property type="molecule type" value="Genomic_DNA"/>
</dbReference>
<dbReference type="Pfam" id="PF25597">
    <property type="entry name" value="SH3_retrovirus"/>
    <property type="match status" value="1"/>
</dbReference>
<dbReference type="GO" id="GO:0008233">
    <property type="term" value="F:peptidase activity"/>
    <property type="evidence" value="ECO:0007669"/>
    <property type="project" value="UniProtKB-KW"/>
</dbReference>
<dbReference type="SUPFAM" id="SSF53098">
    <property type="entry name" value="Ribonuclease H-like"/>
    <property type="match status" value="1"/>
</dbReference>
<protein>
    <recommendedName>
        <fullName evidence="5">Integrase catalytic domain-containing protein</fullName>
    </recommendedName>
</protein>
<dbReference type="Proteomes" id="UP000825729">
    <property type="component" value="Unassembled WGS sequence"/>
</dbReference>
<dbReference type="InterPro" id="IPR012337">
    <property type="entry name" value="RNaseH-like_sf"/>
</dbReference>
<keyword evidence="3" id="KW-0378">Hydrolase</keyword>
<dbReference type="AlphaFoldDB" id="A0AAV7FD53"/>
<evidence type="ECO:0000259" key="5">
    <source>
        <dbReference type="PROSITE" id="PS50994"/>
    </source>
</evidence>
<dbReference type="GO" id="GO:0006508">
    <property type="term" value="P:proteolysis"/>
    <property type="evidence" value="ECO:0007669"/>
    <property type="project" value="UniProtKB-KW"/>
</dbReference>
<dbReference type="InterPro" id="IPR036397">
    <property type="entry name" value="RNaseH_sf"/>
</dbReference>
<keyword evidence="1" id="KW-0645">Protease</keyword>
<name>A0AAV7FD53_ARIFI</name>
<dbReference type="Gene3D" id="3.30.420.10">
    <property type="entry name" value="Ribonuclease H-like superfamily/Ribonuclease H"/>
    <property type="match status" value="1"/>
</dbReference>
<evidence type="ECO:0000313" key="7">
    <source>
        <dbReference type="Proteomes" id="UP000825729"/>
    </source>
</evidence>
<reference evidence="6 7" key="1">
    <citation type="submission" date="2021-07" db="EMBL/GenBank/DDBJ databases">
        <title>The Aristolochia fimbriata genome: insights into angiosperm evolution, floral development and chemical biosynthesis.</title>
        <authorList>
            <person name="Jiao Y."/>
        </authorList>
    </citation>
    <scope>NUCLEOTIDE SEQUENCE [LARGE SCALE GENOMIC DNA]</scope>
    <source>
        <strain evidence="6">IBCAS-2021</strain>
        <tissue evidence="6">Leaf</tissue>
    </source>
</reference>
<feature type="compositionally biased region" description="Low complexity" evidence="4">
    <location>
        <begin position="561"/>
        <end position="583"/>
    </location>
</feature>
<dbReference type="GO" id="GO:0046872">
    <property type="term" value="F:metal ion binding"/>
    <property type="evidence" value="ECO:0007669"/>
    <property type="project" value="UniProtKB-KW"/>
</dbReference>
<dbReference type="InterPro" id="IPR039537">
    <property type="entry name" value="Retrotran_Ty1/copia-like"/>
</dbReference>
<comment type="caution">
    <text evidence="6">The sequence shown here is derived from an EMBL/GenBank/DDBJ whole genome shotgun (WGS) entry which is preliminary data.</text>
</comment>
<keyword evidence="2" id="KW-0479">Metal-binding</keyword>
<dbReference type="InterPro" id="IPR057670">
    <property type="entry name" value="SH3_retrovirus"/>
</dbReference>
<dbReference type="InterPro" id="IPR054722">
    <property type="entry name" value="PolX-like_BBD"/>
</dbReference>
<evidence type="ECO:0000256" key="1">
    <source>
        <dbReference type="ARBA" id="ARBA00022670"/>
    </source>
</evidence>